<evidence type="ECO:0000313" key="2">
    <source>
        <dbReference type="Proteomes" id="UP000239590"/>
    </source>
</evidence>
<comment type="caution">
    <text evidence="1">The sequence shown here is derived from an EMBL/GenBank/DDBJ whole genome shotgun (WGS) entry which is preliminary data.</text>
</comment>
<gene>
    <name evidence="1" type="ORF">C5O19_21660</name>
</gene>
<dbReference type="OrthoDB" id="9873293at2"/>
<dbReference type="Proteomes" id="UP000239590">
    <property type="component" value="Unassembled WGS sequence"/>
</dbReference>
<dbReference type="AlphaFoldDB" id="A0A2S7IG32"/>
<keyword evidence="2" id="KW-1185">Reference proteome</keyword>
<name>A0A2S7IG32_9BACT</name>
<dbReference type="EMBL" id="PTRA01000006">
    <property type="protein sequence ID" value="PQA54362.1"/>
    <property type="molecule type" value="Genomic_DNA"/>
</dbReference>
<dbReference type="RefSeq" id="WP_104715487.1">
    <property type="nucleotide sequence ID" value="NZ_PTRA01000006.1"/>
</dbReference>
<proteinExistence type="predicted"/>
<sequence length="94" mass="10628">MQTVALQFNANGYLMKDNVQLAVSEEGNPAILKVEEMPIIEEPISKLGLDITLLIAVPNQNSRQLEEFEASCVLNYEQALFLRNFIDTFLQVNK</sequence>
<organism evidence="1 2">
    <name type="scientific">Siphonobacter curvatus</name>
    <dbReference type="NCBI Taxonomy" id="2094562"/>
    <lineage>
        <taxon>Bacteria</taxon>
        <taxon>Pseudomonadati</taxon>
        <taxon>Bacteroidota</taxon>
        <taxon>Cytophagia</taxon>
        <taxon>Cytophagales</taxon>
        <taxon>Cytophagaceae</taxon>
        <taxon>Siphonobacter</taxon>
    </lineage>
</organism>
<accession>A0A2S7IG32</accession>
<protein>
    <submittedName>
        <fullName evidence="1">Uncharacterized protein</fullName>
    </submittedName>
</protein>
<reference evidence="2" key="1">
    <citation type="submission" date="2018-02" db="EMBL/GenBank/DDBJ databases">
        <title>Genome sequencing of Solimonas sp. HR-BB.</title>
        <authorList>
            <person name="Lee Y."/>
            <person name="Jeon C.O."/>
        </authorList>
    </citation>
    <scope>NUCLEOTIDE SEQUENCE [LARGE SCALE GENOMIC DNA]</scope>
    <source>
        <strain evidence="2">HR-U</strain>
    </source>
</reference>
<evidence type="ECO:0000313" key="1">
    <source>
        <dbReference type="EMBL" id="PQA54362.1"/>
    </source>
</evidence>